<keyword evidence="3" id="KW-1185">Reference proteome</keyword>
<feature type="domain" description="DUF58" evidence="1">
    <location>
        <begin position="53"/>
        <end position="270"/>
    </location>
</feature>
<evidence type="ECO:0000313" key="2">
    <source>
        <dbReference type="EMBL" id="POB06538.1"/>
    </source>
</evidence>
<gene>
    <name evidence="2" type="ORF">C1949_02020</name>
</gene>
<protein>
    <submittedName>
        <fullName evidence="2">DUF58 domain-containing protein</fullName>
    </submittedName>
</protein>
<dbReference type="PANTHER" id="PTHR33608:SF12">
    <property type="entry name" value="DUF58 DOMAIN-CONTAINING PROTEIN"/>
    <property type="match status" value="1"/>
</dbReference>
<dbReference type="RefSeq" id="WP_104736787.1">
    <property type="nucleotide sequence ID" value="NZ_BMHR01000002.1"/>
</dbReference>
<sequence>MQPSSAAYVDLEQLSALREQARGLPLHARQVAASVLSGRHETRLRGRGLSFEELRPYWPGDDARLIDWKVTARLRRPFLRLYSEERDQPVLLLVDQRMNQFFGSRRTTKSVLAAEAAALFGWAALQRHDRVGALLFNDETIEELRPARGNRAFMHLLGRLCDLNQQLHARHHGDNPQALNAMLERTRRLAGKDHLLILISDFNGLNDETHDLLAALRRHNDLLLCWTQDPLLIELPSGGELLASDGDLQMRLNLDSSSQRETLQRLHRQRQQQILDWPAGLRIPVLPLSAAEPAADQLRALLGGEHG</sequence>
<dbReference type="EMBL" id="PPSK01000001">
    <property type="protein sequence ID" value="POB06538.1"/>
    <property type="molecule type" value="Genomic_DNA"/>
</dbReference>
<dbReference type="AlphaFoldDB" id="A0A2P4F0M9"/>
<accession>A0A2P4F0M9</accession>
<dbReference type="Pfam" id="PF01882">
    <property type="entry name" value="DUF58"/>
    <property type="match status" value="1"/>
</dbReference>
<name>A0A2P4F0M9_9GAMM</name>
<dbReference type="PANTHER" id="PTHR33608">
    <property type="entry name" value="BLL2464 PROTEIN"/>
    <property type="match status" value="1"/>
</dbReference>
<comment type="caution">
    <text evidence="2">The sequence shown here is derived from an EMBL/GenBank/DDBJ whole genome shotgun (WGS) entry which is preliminary data.</text>
</comment>
<dbReference type="Proteomes" id="UP000243451">
    <property type="component" value="Unassembled WGS sequence"/>
</dbReference>
<organism evidence="2 3">
    <name type="scientific">Halopseudomonas oceani</name>
    <dbReference type="NCBI Taxonomy" id="1708783"/>
    <lineage>
        <taxon>Bacteria</taxon>
        <taxon>Pseudomonadati</taxon>
        <taxon>Pseudomonadota</taxon>
        <taxon>Gammaproteobacteria</taxon>
        <taxon>Pseudomonadales</taxon>
        <taxon>Pseudomonadaceae</taxon>
        <taxon>Halopseudomonas</taxon>
    </lineage>
</organism>
<proteinExistence type="predicted"/>
<evidence type="ECO:0000313" key="3">
    <source>
        <dbReference type="Proteomes" id="UP000243451"/>
    </source>
</evidence>
<dbReference type="OrthoDB" id="9776116at2"/>
<reference evidence="2 3" key="1">
    <citation type="submission" date="2018-01" db="EMBL/GenBank/DDBJ databases">
        <title>Draft genome of the type strain Pseudomonas oceani DSM 100277 isolated from the deep water in Okinawa trough, northwestern Pacific Ocean.</title>
        <authorList>
            <person name="Gomila M."/>
            <person name="Mulet M."/>
            <person name="Garcia-Valdes E."/>
            <person name="Lalucat J."/>
        </authorList>
    </citation>
    <scope>NUCLEOTIDE SEQUENCE [LARGE SCALE GENOMIC DNA]</scope>
    <source>
        <strain evidence="2 3">DSM 100277</strain>
    </source>
</reference>
<evidence type="ECO:0000259" key="1">
    <source>
        <dbReference type="Pfam" id="PF01882"/>
    </source>
</evidence>
<dbReference type="InterPro" id="IPR002881">
    <property type="entry name" value="DUF58"/>
</dbReference>